<keyword evidence="10 14" id="KW-0175">Coiled coil</keyword>
<evidence type="ECO:0000256" key="12">
    <source>
        <dbReference type="ARBA" id="ARBA00076334"/>
    </source>
</evidence>
<dbReference type="RefSeq" id="XP_026082804.1">
    <property type="nucleotide sequence ID" value="XM_026227019.1"/>
</dbReference>
<dbReference type="Proteomes" id="UP000515129">
    <property type="component" value="Chromosome 40"/>
</dbReference>
<dbReference type="SMART" id="SM00320">
    <property type="entry name" value="WD40"/>
    <property type="match status" value="7"/>
</dbReference>
<keyword evidence="4" id="KW-0813">Transport</keyword>
<dbReference type="GO" id="GO:0043495">
    <property type="term" value="F:protein-membrane adaptor activity"/>
    <property type="evidence" value="ECO:0007669"/>
    <property type="project" value="TreeGrafter"/>
</dbReference>
<dbReference type="FunFam" id="2.130.10.10:FF:000337">
    <property type="entry name" value="ATG16 autophagy related 16-like 1 (S. cerevisiae)"/>
    <property type="match status" value="1"/>
</dbReference>
<dbReference type="GO" id="GO:0042802">
    <property type="term" value="F:identical protein binding"/>
    <property type="evidence" value="ECO:0007669"/>
    <property type="project" value="UniProtKB-ARBA"/>
</dbReference>
<organism evidence="17 18">
    <name type="scientific">Carassius auratus</name>
    <name type="common">Goldfish</name>
    <dbReference type="NCBI Taxonomy" id="7957"/>
    <lineage>
        <taxon>Eukaryota</taxon>
        <taxon>Metazoa</taxon>
        <taxon>Chordata</taxon>
        <taxon>Craniata</taxon>
        <taxon>Vertebrata</taxon>
        <taxon>Euteleostomi</taxon>
        <taxon>Actinopterygii</taxon>
        <taxon>Neopterygii</taxon>
        <taxon>Teleostei</taxon>
        <taxon>Ostariophysi</taxon>
        <taxon>Cypriniformes</taxon>
        <taxon>Cyprinidae</taxon>
        <taxon>Cyprininae</taxon>
        <taxon>Carassius</taxon>
    </lineage>
</organism>
<dbReference type="FunFam" id="2.130.10.10:FF:000607">
    <property type="entry name" value="Autophagy related 16 like 1"/>
    <property type="match status" value="1"/>
</dbReference>
<evidence type="ECO:0000256" key="4">
    <source>
        <dbReference type="ARBA" id="ARBA00022448"/>
    </source>
</evidence>
<feature type="repeat" description="WD" evidence="13">
    <location>
        <begin position="358"/>
        <end position="399"/>
    </location>
</feature>
<evidence type="ECO:0000256" key="14">
    <source>
        <dbReference type="SAM" id="Coils"/>
    </source>
</evidence>
<keyword evidence="8" id="KW-0653">Protein transport</keyword>
<dbReference type="PANTHER" id="PTHR19878:SF6">
    <property type="entry name" value="AUTOPHAGY-RELATED PROTEIN 16-1"/>
    <property type="match status" value="1"/>
</dbReference>
<evidence type="ECO:0000313" key="18">
    <source>
        <dbReference type="RefSeq" id="XP_026082804.1"/>
    </source>
</evidence>
<gene>
    <name evidence="18" type="primary">LOC113058797</name>
</gene>
<feature type="repeat" description="WD" evidence="13">
    <location>
        <begin position="400"/>
        <end position="441"/>
    </location>
</feature>
<dbReference type="InterPro" id="IPR020472">
    <property type="entry name" value="WD40_PAC1"/>
</dbReference>
<dbReference type="GeneID" id="113058797"/>
<evidence type="ECO:0000256" key="1">
    <source>
        <dbReference type="ARBA" id="ARBA00004496"/>
    </source>
</evidence>
<dbReference type="GO" id="GO:0015031">
    <property type="term" value="P:protein transport"/>
    <property type="evidence" value="ECO:0007669"/>
    <property type="project" value="UniProtKB-KW"/>
</dbReference>
<dbReference type="PANTHER" id="PTHR19878">
    <property type="entry name" value="AUTOPHAGY PROTEIN 16-LIKE"/>
    <property type="match status" value="1"/>
</dbReference>
<dbReference type="AlphaFoldDB" id="A0A6P6LDY6"/>
<feature type="coiled-coil region" evidence="14">
    <location>
        <begin position="75"/>
        <end position="227"/>
    </location>
</feature>
<feature type="repeat" description="WD" evidence="13">
    <location>
        <begin position="314"/>
        <end position="355"/>
    </location>
</feature>
<dbReference type="PROSITE" id="PS00678">
    <property type="entry name" value="WD_REPEATS_1"/>
    <property type="match status" value="3"/>
</dbReference>
<keyword evidence="6 13" id="KW-0853">WD repeat</keyword>
<evidence type="ECO:0000256" key="13">
    <source>
        <dbReference type="PROSITE-ProRule" id="PRU00221"/>
    </source>
</evidence>
<evidence type="ECO:0000256" key="2">
    <source>
        <dbReference type="ARBA" id="ARBA00004623"/>
    </source>
</evidence>
<dbReference type="PRINTS" id="PR00320">
    <property type="entry name" value="GPROTEINBRPT"/>
</dbReference>
<dbReference type="Gene3D" id="1.20.5.170">
    <property type="match status" value="1"/>
</dbReference>
<dbReference type="GO" id="GO:0034274">
    <property type="term" value="C:Atg12-Atg5-Atg16 complex"/>
    <property type="evidence" value="ECO:0007669"/>
    <property type="project" value="TreeGrafter"/>
</dbReference>
<proteinExistence type="inferred from homology"/>
<evidence type="ECO:0000256" key="6">
    <source>
        <dbReference type="ARBA" id="ARBA00022574"/>
    </source>
</evidence>
<dbReference type="InterPro" id="IPR019775">
    <property type="entry name" value="WD40_repeat_CS"/>
</dbReference>
<reference evidence="18" key="1">
    <citation type="submission" date="2025-08" db="UniProtKB">
        <authorList>
            <consortium name="RefSeq"/>
        </authorList>
    </citation>
    <scope>IDENTIFICATION</scope>
    <source>
        <strain evidence="18">Wakin</strain>
        <tissue evidence="18">Muscle</tissue>
    </source>
</reference>
<dbReference type="Pfam" id="PF08614">
    <property type="entry name" value="ATG16"/>
    <property type="match status" value="1"/>
</dbReference>
<dbReference type="SUPFAM" id="SSF50978">
    <property type="entry name" value="WD40 repeat-like"/>
    <property type="match status" value="1"/>
</dbReference>
<keyword evidence="17" id="KW-1185">Reference proteome</keyword>
<dbReference type="PROSITE" id="PS50294">
    <property type="entry name" value="WD_REPEATS_REGION"/>
    <property type="match status" value="4"/>
</dbReference>
<feature type="region of interest" description="Disordered" evidence="15">
    <location>
        <begin position="243"/>
        <end position="275"/>
    </location>
</feature>
<dbReference type="GO" id="GO:0005829">
    <property type="term" value="C:cytosol"/>
    <property type="evidence" value="ECO:0007669"/>
    <property type="project" value="UniProtKB-ARBA"/>
</dbReference>
<evidence type="ECO:0000256" key="15">
    <source>
        <dbReference type="SAM" id="MobiDB-lite"/>
    </source>
</evidence>
<name>A0A6P6LDY6_CARAU</name>
<feature type="repeat" description="WD" evidence="13">
    <location>
        <begin position="458"/>
        <end position="480"/>
    </location>
</feature>
<dbReference type="CDD" id="cd22887">
    <property type="entry name" value="Atg16_CCD"/>
    <property type="match status" value="1"/>
</dbReference>
<dbReference type="InterPro" id="IPR036322">
    <property type="entry name" value="WD40_repeat_dom_sf"/>
</dbReference>
<sequence length="603" mass="67848">MAGRRVECLWKHHVMEQLKQRDRVQRQAFEEIIHQYNRLLERSDLQVVFSERLQTEKYEHQNRHDLSPGVEGGRSDSLQQEMAQMRIKHQEELTELHKKRGELAQSVIELNNQIQQKDKEIQSNEAKMQEYQHQISHLEGECRDLRNSLADLERANQTLRDEYDALQITFSALEEKLRKTTEDNQELVTRWMAEKAQEANKLNAENEKDTRRRQAKLQKDLAEAAKEPLPIEPDDDIEVLSEDAGKATGETSPSRQTSRTPRRASQPPPAGLLDSISNIFGRRSVNSFGSSPESAEVPSSCADVRVPSTALHVFDAHDGEVNAVRFSPGSRLLATGGMDRRVKLWEVASGRCEPKGALTGSNAGITSIEFDSAGSYLLAASNDFASRIWTVDDFRLRHTLTGHSGKVLSARFLLDYTRIVSGSYDRTLKLWDLRSKVCMKTVFAGSSCNDIVCTEQCVMSGHFDKKIRFWDIRSESTVHELELLGRITSLDLNHDRTELLSCSRDDLVKIIDLRSNAVRQTFNAQGFKCGSDFTRVTFSPDGSYVAAGSADGVLYIWNVLTGKLDKTLDKGHSSAINSVSWSPSGVYVASVEKGSKAVLWSDM</sequence>
<evidence type="ECO:0000256" key="7">
    <source>
        <dbReference type="ARBA" id="ARBA00022737"/>
    </source>
</evidence>
<dbReference type="GO" id="GO:0034497">
    <property type="term" value="P:protein localization to phagophore assembly site"/>
    <property type="evidence" value="ECO:0007669"/>
    <property type="project" value="UniProtKB-ARBA"/>
</dbReference>
<accession>A0A6P6LDY6</accession>
<feature type="domain" description="Autophagy-related protein 16" evidence="16">
    <location>
        <begin position="13"/>
        <end position="203"/>
    </location>
</feature>
<dbReference type="Gene3D" id="2.130.10.10">
    <property type="entry name" value="YVTN repeat-like/Quinoprotein amine dehydrogenase"/>
    <property type="match status" value="3"/>
</dbReference>
<dbReference type="PROSITE" id="PS50082">
    <property type="entry name" value="WD_REPEATS_2"/>
    <property type="match status" value="6"/>
</dbReference>
<evidence type="ECO:0000313" key="17">
    <source>
        <dbReference type="Proteomes" id="UP000515129"/>
    </source>
</evidence>
<dbReference type="InterPro" id="IPR013923">
    <property type="entry name" value="Autophagy-rel_prot_16_dom"/>
</dbReference>
<feature type="compositionally biased region" description="Low complexity" evidence="15">
    <location>
        <begin position="251"/>
        <end position="265"/>
    </location>
</feature>
<evidence type="ECO:0000256" key="9">
    <source>
        <dbReference type="ARBA" id="ARBA00023006"/>
    </source>
</evidence>
<keyword evidence="11" id="KW-0472">Membrane</keyword>
<dbReference type="FunFam" id="2.130.10.10:FF:000155">
    <property type="entry name" value="Autophagy-related protein 16-1 isoform 1"/>
    <property type="match status" value="1"/>
</dbReference>
<evidence type="ECO:0000256" key="11">
    <source>
        <dbReference type="ARBA" id="ARBA00023136"/>
    </source>
</evidence>
<dbReference type="FunFam" id="1.20.5.170:FF:000039">
    <property type="entry name" value="Autophagy-related protein 16-1 isoform 1"/>
    <property type="match status" value="1"/>
</dbReference>
<feature type="repeat" description="WD" evidence="13">
    <location>
        <begin position="569"/>
        <end position="603"/>
    </location>
</feature>
<keyword evidence="7" id="KW-0677">Repeat</keyword>
<protein>
    <recommendedName>
        <fullName evidence="12">APG16-like 1</fullName>
    </recommendedName>
</protein>
<dbReference type="GO" id="GO:0034045">
    <property type="term" value="C:phagophore assembly site membrane"/>
    <property type="evidence" value="ECO:0007669"/>
    <property type="project" value="UniProtKB-SubCell"/>
</dbReference>
<dbReference type="CDD" id="cd00200">
    <property type="entry name" value="WD40"/>
    <property type="match status" value="1"/>
</dbReference>
<evidence type="ECO:0000256" key="10">
    <source>
        <dbReference type="ARBA" id="ARBA00023054"/>
    </source>
</evidence>
<evidence type="ECO:0000256" key="8">
    <source>
        <dbReference type="ARBA" id="ARBA00022927"/>
    </source>
</evidence>
<dbReference type="GO" id="GO:0016237">
    <property type="term" value="P:microautophagy"/>
    <property type="evidence" value="ECO:0007669"/>
    <property type="project" value="UniProtKB-ARBA"/>
</dbReference>
<dbReference type="InterPro" id="IPR001680">
    <property type="entry name" value="WD40_rpt"/>
</dbReference>
<keyword evidence="5" id="KW-0963">Cytoplasm</keyword>
<dbReference type="GO" id="GO:0000421">
    <property type="term" value="C:autophagosome membrane"/>
    <property type="evidence" value="ECO:0007669"/>
    <property type="project" value="TreeGrafter"/>
</dbReference>
<dbReference type="InterPro" id="IPR015943">
    <property type="entry name" value="WD40/YVTN_repeat-like_dom_sf"/>
</dbReference>
<evidence type="ECO:0000259" key="16">
    <source>
        <dbReference type="Pfam" id="PF08614"/>
    </source>
</evidence>
<evidence type="ECO:0000256" key="3">
    <source>
        <dbReference type="ARBA" id="ARBA00009271"/>
    </source>
</evidence>
<keyword evidence="9" id="KW-0072">Autophagy</keyword>
<comment type="subcellular location">
    <subcellularLocation>
        <location evidence="1">Cytoplasm</location>
    </subcellularLocation>
    <subcellularLocation>
        <location evidence="2">Preautophagosomal structure membrane</location>
        <topology evidence="2">Peripheral membrane protein</topology>
    </subcellularLocation>
</comment>
<comment type="similarity">
    <text evidence="3">Belongs to the WD repeat ATG16 family.</text>
</comment>
<feature type="repeat" description="WD" evidence="13">
    <location>
        <begin position="536"/>
        <end position="567"/>
    </location>
</feature>
<dbReference type="InterPro" id="IPR045160">
    <property type="entry name" value="ATG16"/>
</dbReference>
<dbReference type="Pfam" id="PF00400">
    <property type="entry name" value="WD40"/>
    <property type="match status" value="6"/>
</dbReference>
<evidence type="ECO:0000256" key="5">
    <source>
        <dbReference type="ARBA" id="ARBA00022490"/>
    </source>
</evidence>